<sequence length="129" mass="14922">MLMETYKDISTDRALEIVYELENFYTGVRDDLWSDCGPPYEIDKAFHLHIINTRLYAAFSENTFGRFLHHSPFWSAQPPPSDIQVRCGDHVKKLRDHGIPVTYENLWAPPTRGKCEGNPYSCDACHCEL</sequence>
<dbReference type="EMBL" id="CAJNOT010002911">
    <property type="protein sequence ID" value="CAF1351882.1"/>
    <property type="molecule type" value="Genomic_DNA"/>
</dbReference>
<accession>A0A815HFR5</accession>
<dbReference type="Proteomes" id="UP000663864">
    <property type="component" value="Unassembled WGS sequence"/>
</dbReference>
<organism evidence="1 2">
    <name type="scientific">Rotaria sordida</name>
    <dbReference type="NCBI Taxonomy" id="392033"/>
    <lineage>
        <taxon>Eukaryota</taxon>
        <taxon>Metazoa</taxon>
        <taxon>Spiralia</taxon>
        <taxon>Gnathifera</taxon>
        <taxon>Rotifera</taxon>
        <taxon>Eurotatoria</taxon>
        <taxon>Bdelloidea</taxon>
        <taxon>Philodinida</taxon>
        <taxon>Philodinidae</taxon>
        <taxon>Rotaria</taxon>
    </lineage>
</organism>
<dbReference type="AlphaFoldDB" id="A0A815HFR5"/>
<comment type="caution">
    <text evidence="1">The sequence shown here is derived from an EMBL/GenBank/DDBJ whole genome shotgun (WGS) entry which is preliminary data.</text>
</comment>
<protein>
    <submittedName>
        <fullName evidence="1">Uncharacterized protein</fullName>
    </submittedName>
</protein>
<evidence type="ECO:0000313" key="1">
    <source>
        <dbReference type="EMBL" id="CAF1351882.1"/>
    </source>
</evidence>
<name>A0A815HFR5_9BILA</name>
<reference evidence="1" key="1">
    <citation type="submission" date="2021-02" db="EMBL/GenBank/DDBJ databases">
        <authorList>
            <person name="Nowell W R."/>
        </authorList>
    </citation>
    <scope>NUCLEOTIDE SEQUENCE</scope>
</reference>
<evidence type="ECO:0000313" key="2">
    <source>
        <dbReference type="Proteomes" id="UP000663864"/>
    </source>
</evidence>
<proteinExistence type="predicted"/>
<gene>
    <name evidence="1" type="ORF">ZHD862_LOCUS30607</name>
</gene>